<evidence type="ECO:0000313" key="3">
    <source>
        <dbReference type="Proteomes" id="UP000186795"/>
    </source>
</evidence>
<keyword evidence="3" id="KW-1185">Reference proteome</keyword>
<feature type="transmembrane region" description="Helical" evidence="1">
    <location>
        <begin position="92"/>
        <end position="114"/>
    </location>
</feature>
<proteinExistence type="predicted"/>
<evidence type="ECO:0000256" key="1">
    <source>
        <dbReference type="SAM" id="Phobius"/>
    </source>
</evidence>
<dbReference type="EMBL" id="FTOD01000014">
    <property type="protein sequence ID" value="SIT12718.1"/>
    <property type="molecule type" value="Genomic_DNA"/>
</dbReference>
<keyword evidence="1" id="KW-0472">Membrane</keyword>
<reference evidence="3" key="1">
    <citation type="submission" date="2017-01" db="EMBL/GenBank/DDBJ databases">
        <authorList>
            <person name="Varghese N."/>
            <person name="Submissions S."/>
        </authorList>
    </citation>
    <scope>NUCLEOTIDE SEQUENCE [LARGE SCALE GENOMIC DNA]</scope>
    <source>
        <strain evidence="3">DSM 45196</strain>
    </source>
</reference>
<dbReference type="InterPro" id="IPR010690">
    <property type="entry name" value="YqfD"/>
</dbReference>
<name>A0A1N7PQ48_9BACL</name>
<dbReference type="Proteomes" id="UP000186795">
    <property type="component" value="Unassembled WGS sequence"/>
</dbReference>
<evidence type="ECO:0000313" key="2">
    <source>
        <dbReference type="EMBL" id="SIT12718.1"/>
    </source>
</evidence>
<sequence length="403" mass="46696">MQRKNQWPQKIQGSLRVELTGPALTRFINDALNRGIQISRIVWVSRDRIRLTLPVEDYFQLRPVLKGTGTKSRILEKKGPPFWWMRLRRRQFFLWGFLLFILLIFSLTSVIWSVEVEGNETVPSKEIVGLLQKEGVFIGQLKSRVPSNEEIQYRLQSRLPQVSWVGFRMEGTRAVITVVEKKRVDERERKGDGGPIQLVARRNAMIYDMNVERGRPVVEVNEPVKKGQLLVSGWYGNPDQPDSGKLVGAKGKVMGEVWYDSTVTVPLSQKRKVYTGNREKAWFPYIGSRMIRIPFLFPESFQRYETIRTTHALHIRDWRLPFGWVEEERLEMKWVRQKLGVNQAIALGKDRAREDLMTKVGEDGRILGEKILHPRVVDGKVIMKIHFDAVENIAVSQPILQGD</sequence>
<dbReference type="PIRSF" id="PIRSF029895">
    <property type="entry name" value="SpoIV"/>
    <property type="match status" value="1"/>
</dbReference>
<keyword evidence="1" id="KW-0812">Transmembrane</keyword>
<dbReference type="NCBIfam" id="TIGR02876">
    <property type="entry name" value="spore_yqfD"/>
    <property type="match status" value="1"/>
</dbReference>
<accession>A0A1N7PQ48</accession>
<protein>
    <submittedName>
        <fullName evidence="2">Similar to stage IV sporulation protein</fullName>
    </submittedName>
</protein>
<dbReference type="OrthoDB" id="1640349at2"/>
<dbReference type="Pfam" id="PF06898">
    <property type="entry name" value="YqfD"/>
    <property type="match status" value="1"/>
</dbReference>
<dbReference type="AlphaFoldDB" id="A0A1N7PQ48"/>
<gene>
    <name evidence="2" type="ORF">SAMN05421790_1143</name>
</gene>
<keyword evidence="1" id="KW-1133">Transmembrane helix</keyword>
<dbReference type="RefSeq" id="WP_009709408.1">
    <property type="nucleotide sequence ID" value="NZ_CP048103.1"/>
</dbReference>
<organism evidence="2 3">
    <name type="scientific">Kroppenstedtia eburnea</name>
    <dbReference type="NCBI Taxonomy" id="714067"/>
    <lineage>
        <taxon>Bacteria</taxon>
        <taxon>Bacillati</taxon>
        <taxon>Bacillota</taxon>
        <taxon>Bacilli</taxon>
        <taxon>Bacillales</taxon>
        <taxon>Thermoactinomycetaceae</taxon>
        <taxon>Kroppenstedtia</taxon>
    </lineage>
</organism>